<dbReference type="GO" id="GO:0008941">
    <property type="term" value="F:nitric oxide dioxygenase NAD(P)H activity"/>
    <property type="evidence" value="ECO:0007669"/>
    <property type="project" value="TreeGrafter"/>
</dbReference>
<keyword evidence="5" id="KW-0813">Transport</keyword>
<keyword evidence="8" id="KW-1185">Reference proteome</keyword>
<evidence type="ECO:0000313" key="8">
    <source>
        <dbReference type="Proteomes" id="UP000598820"/>
    </source>
</evidence>
<reference evidence="7" key="1">
    <citation type="submission" date="2020-09" db="EMBL/GenBank/DDBJ databases">
        <authorList>
            <person name="Kim M.K."/>
        </authorList>
    </citation>
    <scope>NUCLEOTIDE SEQUENCE</scope>
    <source>
        <strain evidence="7">BT702</strain>
    </source>
</reference>
<dbReference type="GO" id="GO:0071949">
    <property type="term" value="F:FAD binding"/>
    <property type="evidence" value="ECO:0007669"/>
    <property type="project" value="TreeGrafter"/>
</dbReference>
<dbReference type="PROSITE" id="PS01033">
    <property type="entry name" value="GLOBIN"/>
    <property type="match status" value="1"/>
</dbReference>
<protein>
    <submittedName>
        <fullName evidence="7">Hemin receptor</fullName>
    </submittedName>
</protein>
<dbReference type="GO" id="GO:0071500">
    <property type="term" value="P:cellular response to nitrosative stress"/>
    <property type="evidence" value="ECO:0007669"/>
    <property type="project" value="TreeGrafter"/>
</dbReference>
<keyword evidence="7" id="KW-0675">Receptor</keyword>
<keyword evidence="3" id="KW-0479">Metal-binding</keyword>
<accession>A0A927AWP5</accession>
<dbReference type="Pfam" id="PF00042">
    <property type="entry name" value="Globin"/>
    <property type="match status" value="1"/>
</dbReference>
<dbReference type="Proteomes" id="UP000598820">
    <property type="component" value="Unassembled WGS sequence"/>
</dbReference>
<comment type="similarity">
    <text evidence="5">Belongs to the globin family.</text>
</comment>
<dbReference type="InterPro" id="IPR000971">
    <property type="entry name" value="Globin"/>
</dbReference>
<evidence type="ECO:0000313" key="7">
    <source>
        <dbReference type="EMBL" id="MBD2705858.1"/>
    </source>
</evidence>
<organism evidence="7 8">
    <name type="scientific">Spirosoma profusum</name>
    <dbReference type="NCBI Taxonomy" id="2771354"/>
    <lineage>
        <taxon>Bacteria</taxon>
        <taxon>Pseudomonadati</taxon>
        <taxon>Bacteroidota</taxon>
        <taxon>Cytophagia</taxon>
        <taxon>Cytophagales</taxon>
        <taxon>Cytophagaceae</taxon>
        <taxon>Spirosoma</taxon>
    </lineage>
</organism>
<sequence length="156" mass="17877">MTFEQARLVRKTFQQIANVTPESVGQLFYNRLFEIAPGVRPLFSRTAMPEQSVKLMAMLTYVVSKLHNVDSIVQDVTALARRQECYDVTEQHYVHVGQALLWMLEKALPDDWTPEVQQAWTACYVLLAETMINATRPSGTTLRSIELNPISYATYY</sequence>
<dbReference type="PANTHER" id="PTHR43396:SF3">
    <property type="entry name" value="FLAVOHEMOPROTEIN"/>
    <property type="match status" value="1"/>
</dbReference>
<dbReference type="RefSeq" id="WP_190893673.1">
    <property type="nucleotide sequence ID" value="NZ_JACWZY010000077.1"/>
</dbReference>
<evidence type="ECO:0000259" key="6">
    <source>
        <dbReference type="PROSITE" id="PS01033"/>
    </source>
</evidence>
<dbReference type="AlphaFoldDB" id="A0A927AWP5"/>
<dbReference type="Gene3D" id="1.10.490.10">
    <property type="entry name" value="Globins"/>
    <property type="match status" value="1"/>
</dbReference>
<comment type="caution">
    <text evidence="7">The sequence shown here is derived from an EMBL/GenBank/DDBJ whole genome shotgun (WGS) entry which is preliminary data.</text>
</comment>
<dbReference type="SUPFAM" id="SSF46458">
    <property type="entry name" value="Globin-like"/>
    <property type="match status" value="1"/>
</dbReference>
<evidence type="ECO:0000256" key="3">
    <source>
        <dbReference type="ARBA" id="ARBA00022723"/>
    </source>
</evidence>
<evidence type="ECO:0000256" key="5">
    <source>
        <dbReference type="RuleBase" id="RU000356"/>
    </source>
</evidence>
<dbReference type="PANTHER" id="PTHR43396">
    <property type="entry name" value="FLAVOHEMOPROTEIN"/>
    <property type="match status" value="1"/>
</dbReference>
<dbReference type="EMBL" id="JACWZY010000077">
    <property type="protein sequence ID" value="MBD2705858.1"/>
    <property type="molecule type" value="Genomic_DNA"/>
</dbReference>
<keyword evidence="2 5" id="KW-0561">Oxygen transport</keyword>
<gene>
    <name evidence="7" type="ORF">IC229_34995</name>
</gene>
<dbReference type="GO" id="GO:0005344">
    <property type="term" value="F:oxygen carrier activity"/>
    <property type="evidence" value="ECO:0007669"/>
    <property type="project" value="UniProtKB-KW"/>
</dbReference>
<dbReference type="GO" id="GO:0019825">
    <property type="term" value="F:oxygen binding"/>
    <property type="evidence" value="ECO:0007669"/>
    <property type="project" value="InterPro"/>
</dbReference>
<dbReference type="InterPro" id="IPR009050">
    <property type="entry name" value="Globin-like_sf"/>
</dbReference>
<name>A0A927AWP5_9BACT</name>
<dbReference type="InterPro" id="IPR012292">
    <property type="entry name" value="Globin/Proto"/>
</dbReference>
<dbReference type="GO" id="GO:0046872">
    <property type="term" value="F:metal ion binding"/>
    <property type="evidence" value="ECO:0007669"/>
    <property type="project" value="UniProtKB-KW"/>
</dbReference>
<evidence type="ECO:0000256" key="4">
    <source>
        <dbReference type="ARBA" id="ARBA00023004"/>
    </source>
</evidence>
<proteinExistence type="inferred from homology"/>
<keyword evidence="1 5" id="KW-0349">Heme</keyword>
<evidence type="ECO:0000256" key="2">
    <source>
        <dbReference type="ARBA" id="ARBA00022621"/>
    </source>
</evidence>
<feature type="domain" description="Globin" evidence="6">
    <location>
        <begin position="1"/>
        <end position="136"/>
    </location>
</feature>
<evidence type="ECO:0000256" key="1">
    <source>
        <dbReference type="ARBA" id="ARBA00022617"/>
    </source>
</evidence>
<dbReference type="GO" id="GO:0046210">
    <property type="term" value="P:nitric oxide catabolic process"/>
    <property type="evidence" value="ECO:0007669"/>
    <property type="project" value="TreeGrafter"/>
</dbReference>
<keyword evidence="4" id="KW-0408">Iron</keyword>
<dbReference type="GO" id="GO:0020037">
    <property type="term" value="F:heme binding"/>
    <property type="evidence" value="ECO:0007669"/>
    <property type="project" value="InterPro"/>
</dbReference>